<evidence type="ECO:0000256" key="5">
    <source>
        <dbReference type="ARBA" id="ARBA00023012"/>
    </source>
</evidence>
<dbReference type="PANTHER" id="PTHR43711:SF1">
    <property type="entry name" value="HISTIDINE KINASE 1"/>
    <property type="match status" value="1"/>
</dbReference>
<dbReference type="InterPro" id="IPR003594">
    <property type="entry name" value="HATPase_dom"/>
</dbReference>
<dbReference type="InterPro" id="IPR003661">
    <property type="entry name" value="HisK_dim/P_dom"/>
</dbReference>
<dbReference type="SUPFAM" id="SSF55874">
    <property type="entry name" value="ATPase domain of HSP90 chaperone/DNA topoisomerase II/histidine kinase"/>
    <property type="match status" value="1"/>
</dbReference>
<evidence type="ECO:0000256" key="1">
    <source>
        <dbReference type="ARBA" id="ARBA00000085"/>
    </source>
</evidence>
<dbReference type="SUPFAM" id="SSF47384">
    <property type="entry name" value="Homodimeric domain of signal transducing histidine kinase"/>
    <property type="match status" value="1"/>
</dbReference>
<dbReference type="InterPro" id="IPR005467">
    <property type="entry name" value="His_kinase_dom"/>
</dbReference>
<dbReference type="Proteomes" id="UP000218387">
    <property type="component" value="Chromosome"/>
</dbReference>
<dbReference type="CDD" id="cd00075">
    <property type="entry name" value="HATPase"/>
    <property type="match status" value="1"/>
</dbReference>
<reference evidence="7 8" key="1">
    <citation type="submission" date="2018-05" db="EMBL/GenBank/DDBJ databases">
        <title>Genome comparison of Eubacterium sp.</title>
        <authorList>
            <person name="Feng Y."/>
            <person name="Sanchez-Andrea I."/>
            <person name="Stams A.J.M."/>
            <person name="De Vos W.M."/>
        </authorList>
    </citation>
    <scope>NUCLEOTIDE SEQUENCE [LARGE SCALE GENOMIC DNA]</scope>
    <source>
        <strain evidence="7 8">YI</strain>
    </source>
</reference>
<dbReference type="InterPro" id="IPR036890">
    <property type="entry name" value="HATPase_C_sf"/>
</dbReference>
<gene>
    <name evidence="7" type="ORF">CPZ25_000480</name>
</gene>
<evidence type="ECO:0000313" key="8">
    <source>
        <dbReference type="Proteomes" id="UP000218387"/>
    </source>
</evidence>
<dbReference type="PROSITE" id="PS50109">
    <property type="entry name" value="HIS_KIN"/>
    <property type="match status" value="1"/>
</dbReference>
<dbReference type="Gene3D" id="3.30.565.10">
    <property type="entry name" value="Histidine kinase-like ATPase, C-terminal domain"/>
    <property type="match status" value="1"/>
</dbReference>
<dbReference type="Pfam" id="PF02518">
    <property type="entry name" value="HATPase_c"/>
    <property type="match status" value="1"/>
</dbReference>
<dbReference type="InterPro" id="IPR036097">
    <property type="entry name" value="HisK_dim/P_sf"/>
</dbReference>
<evidence type="ECO:0000256" key="4">
    <source>
        <dbReference type="ARBA" id="ARBA00022777"/>
    </source>
</evidence>
<dbReference type="AlphaFoldDB" id="A0A4P9C3K3"/>
<dbReference type="RefSeq" id="WP_096919326.1">
    <property type="nucleotide sequence ID" value="NZ_CP029487.1"/>
</dbReference>
<dbReference type="Gene3D" id="1.10.287.130">
    <property type="match status" value="1"/>
</dbReference>
<protein>
    <recommendedName>
        <fullName evidence="2">histidine kinase</fullName>
        <ecNumber evidence="2">2.7.13.3</ecNumber>
    </recommendedName>
</protein>
<evidence type="ECO:0000256" key="3">
    <source>
        <dbReference type="ARBA" id="ARBA00022679"/>
    </source>
</evidence>
<organism evidence="7 8">
    <name type="scientific">Eubacterium maltosivorans</name>
    <dbReference type="NCBI Taxonomy" id="2041044"/>
    <lineage>
        <taxon>Bacteria</taxon>
        <taxon>Bacillati</taxon>
        <taxon>Bacillota</taxon>
        <taxon>Clostridia</taxon>
        <taxon>Eubacteriales</taxon>
        <taxon>Eubacteriaceae</taxon>
        <taxon>Eubacterium</taxon>
    </lineage>
</organism>
<dbReference type="EC" id="2.7.13.3" evidence="2"/>
<dbReference type="SMART" id="SM00388">
    <property type="entry name" value="HisKA"/>
    <property type="match status" value="1"/>
</dbReference>
<feature type="domain" description="Histidine kinase" evidence="6">
    <location>
        <begin position="91"/>
        <end position="292"/>
    </location>
</feature>
<evidence type="ECO:0000259" key="6">
    <source>
        <dbReference type="PROSITE" id="PS50109"/>
    </source>
</evidence>
<dbReference type="PRINTS" id="PR01780">
    <property type="entry name" value="LANTIREGPROT"/>
</dbReference>
<evidence type="ECO:0000256" key="2">
    <source>
        <dbReference type="ARBA" id="ARBA00012438"/>
    </source>
</evidence>
<dbReference type="KEGG" id="emt:CPZ25_000480"/>
<dbReference type="Pfam" id="PF00512">
    <property type="entry name" value="HisKA"/>
    <property type="match status" value="1"/>
</dbReference>
<evidence type="ECO:0000313" key="7">
    <source>
        <dbReference type="EMBL" id="QCT69840.1"/>
    </source>
</evidence>
<name>A0A4P9C3K3_EUBML</name>
<comment type="catalytic activity">
    <reaction evidence="1">
        <text>ATP + protein L-histidine = ADP + protein N-phospho-L-histidine.</text>
        <dbReference type="EC" id="2.7.13.3"/>
    </reaction>
</comment>
<accession>A0A4P9C3K3</accession>
<dbReference type="GO" id="GO:0000155">
    <property type="term" value="F:phosphorelay sensor kinase activity"/>
    <property type="evidence" value="ECO:0007669"/>
    <property type="project" value="InterPro"/>
</dbReference>
<sequence length="302" mass="33622">MFLILVFFMALSAVLLALLLLERQSLKRLRDDLRTISRSGKDTPNKRLTLPAPGRPLEALVHEINALMDEKQAVQVESLRREKALRQQIANISHDLRTPLTAILGYTQLLKDPALPAEDRAEYLAVVEKRSHTLQTLLTGFYDLSRMESGEYPLSLSPVALHPILCELLAAFYEDFTEKGVHLAVDLEDNLPEVAADAGAVTRIFTNLIQNALKHGGQRLEIRQYTEENTVVTLFANEAGGLTEADVASIFDRFFTADRMRTGQNTGLGLAIVKNLAETMGHQVSASLDGSLFSIHVYWKRA</sequence>
<dbReference type="GO" id="GO:0016020">
    <property type="term" value="C:membrane"/>
    <property type="evidence" value="ECO:0007669"/>
    <property type="project" value="InterPro"/>
</dbReference>
<dbReference type="CDD" id="cd00082">
    <property type="entry name" value="HisKA"/>
    <property type="match status" value="1"/>
</dbReference>
<dbReference type="PANTHER" id="PTHR43711">
    <property type="entry name" value="TWO-COMPONENT HISTIDINE KINASE"/>
    <property type="match status" value="1"/>
</dbReference>
<dbReference type="EMBL" id="CP029487">
    <property type="protein sequence ID" value="QCT69840.1"/>
    <property type="molecule type" value="Genomic_DNA"/>
</dbReference>
<keyword evidence="8" id="KW-1185">Reference proteome</keyword>
<keyword evidence="4 7" id="KW-0418">Kinase</keyword>
<proteinExistence type="predicted"/>
<keyword evidence="5" id="KW-0902">Two-component regulatory system</keyword>
<dbReference type="InterPro" id="IPR008358">
    <property type="entry name" value="Sig_transdc_His_kin/Pase_MprB"/>
</dbReference>
<dbReference type="SMART" id="SM00387">
    <property type="entry name" value="HATPase_c"/>
    <property type="match status" value="1"/>
</dbReference>
<dbReference type="InterPro" id="IPR050736">
    <property type="entry name" value="Sensor_HK_Regulatory"/>
</dbReference>
<keyword evidence="3" id="KW-0808">Transferase</keyword>